<accession>A0AAJ2QXP7</accession>
<gene>
    <name evidence="2" type="ORF">SGN30_11340</name>
</gene>
<reference evidence="2" key="1">
    <citation type="submission" date="2023-11" db="EMBL/GenBank/DDBJ databases">
        <title>Identification and selenium tolerance of Delftia acidovorans R3-25.</title>
        <authorList>
            <person name="Zhang S."/>
            <person name="Liu Y."/>
            <person name="Guo Y."/>
        </authorList>
    </citation>
    <scope>NUCLEOTIDE SEQUENCE</scope>
    <source>
        <strain evidence="2">R3-25</strain>
    </source>
</reference>
<evidence type="ECO:0000313" key="2">
    <source>
        <dbReference type="EMBL" id="MDX4954004.1"/>
    </source>
</evidence>
<dbReference type="EMBL" id="JAWWMZ010000003">
    <property type="protein sequence ID" value="MDX4954004.1"/>
    <property type="molecule type" value="Genomic_DNA"/>
</dbReference>
<dbReference type="InterPro" id="IPR014875">
    <property type="entry name" value="Mor_transcription_activator"/>
</dbReference>
<proteinExistence type="predicted"/>
<evidence type="ECO:0000313" key="3">
    <source>
        <dbReference type="Proteomes" id="UP001287445"/>
    </source>
</evidence>
<dbReference type="Pfam" id="PF08765">
    <property type="entry name" value="Mor"/>
    <property type="match status" value="1"/>
</dbReference>
<dbReference type="InterPro" id="IPR009057">
    <property type="entry name" value="Homeodomain-like_sf"/>
</dbReference>
<dbReference type="Proteomes" id="UP001287445">
    <property type="component" value="Unassembled WGS sequence"/>
</dbReference>
<dbReference type="SUPFAM" id="SSF46689">
    <property type="entry name" value="Homeodomain-like"/>
    <property type="match status" value="1"/>
</dbReference>
<name>A0AAJ2QXP7_DELAC</name>
<dbReference type="AlphaFoldDB" id="A0AAJ2QXP7"/>
<sequence>MTTSIESVSPPEDSAAQLLECELLEIAEQELGLSGPQALSVAQAMLRGLRKRYGGMRMGARGAAIYVPAPSKKERNEAIRQEFNGVNRKQLQTKYGLQRAQLYRILGKRPGAVRNGVSSPETSLCVEG</sequence>
<feature type="domain" description="Mor transcription activator" evidence="1">
    <location>
        <begin position="30"/>
        <end position="107"/>
    </location>
</feature>
<dbReference type="RefSeq" id="WP_063326660.1">
    <property type="nucleotide sequence ID" value="NZ_JAJPGF010000002.1"/>
</dbReference>
<comment type="caution">
    <text evidence="2">The sequence shown here is derived from an EMBL/GenBank/DDBJ whole genome shotgun (WGS) entry which is preliminary data.</text>
</comment>
<dbReference type="Gene3D" id="1.10.10.60">
    <property type="entry name" value="Homeodomain-like"/>
    <property type="match status" value="1"/>
</dbReference>
<organism evidence="2 3">
    <name type="scientific">Delftia acidovorans</name>
    <name type="common">Pseudomonas acidovorans</name>
    <name type="synonym">Comamonas acidovorans</name>
    <dbReference type="NCBI Taxonomy" id="80866"/>
    <lineage>
        <taxon>Bacteria</taxon>
        <taxon>Pseudomonadati</taxon>
        <taxon>Pseudomonadota</taxon>
        <taxon>Betaproteobacteria</taxon>
        <taxon>Burkholderiales</taxon>
        <taxon>Comamonadaceae</taxon>
        <taxon>Delftia</taxon>
    </lineage>
</organism>
<evidence type="ECO:0000259" key="1">
    <source>
        <dbReference type="Pfam" id="PF08765"/>
    </source>
</evidence>
<protein>
    <submittedName>
        <fullName evidence="2">Mor transcription activator family protein</fullName>
    </submittedName>
</protein>